<name>A0A4Z2EF35_9TELE</name>
<gene>
    <name evidence="1" type="ORF">EYF80_062545</name>
</gene>
<evidence type="ECO:0000313" key="2">
    <source>
        <dbReference type="Proteomes" id="UP000314294"/>
    </source>
</evidence>
<evidence type="ECO:0000313" key="1">
    <source>
        <dbReference type="EMBL" id="TNN27311.1"/>
    </source>
</evidence>
<dbReference type="AlphaFoldDB" id="A0A4Z2EF35"/>
<sequence>MCRNFRGTYAPFLPRVQALVRRSPGGREREREREREGEGLAAGCGVAAAAACWANGIVKTGRWEMNAA</sequence>
<organism evidence="1 2">
    <name type="scientific">Liparis tanakae</name>
    <name type="common">Tanaka's snailfish</name>
    <dbReference type="NCBI Taxonomy" id="230148"/>
    <lineage>
        <taxon>Eukaryota</taxon>
        <taxon>Metazoa</taxon>
        <taxon>Chordata</taxon>
        <taxon>Craniata</taxon>
        <taxon>Vertebrata</taxon>
        <taxon>Euteleostomi</taxon>
        <taxon>Actinopterygii</taxon>
        <taxon>Neopterygii</taxon>
        <taxon>Teleostei</taxon>
        <taxon>Neoteleostei</taxon>
        <taxon>Acanthomorphata</taxon>
        <taxon>Eupercaria</taxon>
        <taxon>Perciformes</taxon>
        <taxon>Cottioidei</taxon>
        <taxon>Cottales</taxon>
        <taxon>Liparidae</taxon>
        <taxon>Liparis</taxon>
    </lineage>
</organism>
<protein>
    <submittedName>
        <fullName evidence="1">Uncharacterized protein</fullName>
    </submittedName>
</protein>
<accession>A0A4Z2EF35</accession>
<reference evidence="1 2" key="1">
    <citation type="submission" date="2019-03" db="EMBL/GenBank/DDBJ databases">
        <title>First draft genome of Liparis tanakae, snailfish: a comprehensive survey of snailfish specific genes.</title>
        <authorList>
            <person name="Kim W."/>
            <person name="Song I."/>
            <person name="Jeong J.-H."/>
            <person name="Kim D."/>
            <person name="Kim S."/>
            <person name="Ryu S."/>
            <person name="Song J.Y."/>
            <person name="Lee S.K."/>
        </authorList>
    </citation>
    <scope>NUCLEOTIDE SEQUENCE [LARGE SCALE GENOMIC DNA]</scope>
    <source>
        <tissue evidence="1">Muscle</tissue>
    </source>
</reference>
<proteinExistence type="predicted"/>
<dbReference type="Proteomes" id="UP000314294">
    <property type="component" value="Unassembled WGS sequence"/>
</dbReference>
<comment type="caution">
    <text evidence="1">The sequence shown here is derived from an EMBL/GenBank/DDBJ whole genome shotgun (WGS) entry which is preliminary data.</text>
</comment>
<dbReference type="EMBL" id="SRLO01008502">
    <property type="protein sequence ID" value="TNN27311.1"/>
    <property type="molecule type" value="Genomic_DNA"/>
</dbReference>
<keyword evidence="2" id="KW-1185">Reference proteome</keyword>